<dbReference type="STRING" id="1121421.SAMN02745123_01442"/>
<evidence type="ECO:0000313" key="3">
    <source>
        <dbReference type="Proteomes" id="UP000183997"/>
    </source>
</evidence>
<sequence length="503" mass="57728">MKSDYYIEPIVINTDTLIPSSASDNMWENRKNAYFMYDTSDVPTCSIVVQGYNRLNKTRYCVECILKHTQDVDYELILVDNGSDDETVEFFQSVPYRNKKIIRVTQNRGIFLPFKYFVNIFKGKYLIMIPNDVYVTQNWLTNLLKCYQSDPKIGFVVPVSSNVSNLQQVNLDFSDFADMQRKAAVFNQSDPSKWEERMRLISLVSFFSRDVLDNVGIFDTAYSHDFAEDDLCVRIRRMGYKLVLCRDTWICHDHNLENRDPAAYQASLQQGRAVYGQKYHGLDPWDDIINFEPTLLEPLDAARLPKSVKALTVDVRCGTPILEVHNRLKRRGITDVTSYAFTTTAKYYLDLQTVGAEVTCDRIDFIQQHYMNDTFDVVVLGEPINTYPMPIRLLQTLYSFLKTSGMLLFKVRNTDDYRAFLRSIGMEVASDPDLPASTPLNEVLACLKLFGAVDYTISADTENLSAADGQFLMDKLKAANQNADQSTLNRLCVKDYCIKAIKR</sequence>
<dbReference type="SUPFAM" id="SSF53448">
    <property type="entry name" value="Nucleotide-diphospho-sugar transferases"/>
    <property type="match status" value="1"/>
</dbReference>
<feature type="domain" description="Glycosyltransferase 2-like" evidence="1">
    <location>
        <begin position="46"/>
        <end position="160"/>
    </location>
</feature>
<keyword evidence="2" id="KW-0808">Transferase</keyword>
<dbReference type="Proteomes" id="UP000183997">
    <property type="component" value="Unassembled WGS sequence"/>
</dbReference>
<organism evidence="2 3">
    <name type="scientific">Desulforamulus aeronauticus DSM 10349</name>
    <dbReference type="NCBI Taxonomy" id="1121421"/>
    <lineage>
        <taxon>Bacteria</taxon>
        <taxon>Bacillati</taxon>
        <taxon>Bacillota</taxon>
        <taxon>Clostridia</taxon>
        <taxon>Eubacteriales</taxon>
        <taxon>Peptococcaceae</taxon>
        <taxon>Desulforamulus</taxon>
    </lineage>
</organism>
<proteinExistence type="predicted"/>
<accession>A0A1M6RDS2</accession>
<dbReference type="Pfam" id="PF00535">
    <property type="entry name" value="Glycos_transf_2"/>
    <property type="match status" value="1"/>
</dbReference>
<dbReference type="Gene3D" id="3.90.550.10">
    <property type="entry name" value="Spore Coat Polysaccharide Biosynthesis Protein SpsA, Chain A"/>
    <property type="match status" value="1"/>
</dbReference>
<dbReference type="AlphaFoldDB" id="A0A1M6RDS2"/>
<dbReference type="InterPro" id="IPR029063">
    <property type="entry name" value="SAM-dependent_MTases_sf"/>
</dbReference>
<keyword evidence="3" id="KW-1185">Reference proteome</keyword>
<protein>
    <submittedName>
        <fullName evidence="2">Glycosyltransferase, GT2 family</fullName>
    </submittedName>
</protein>
<dbReference type="Gene3D" id="3.40.50.150">
    <property type="entry name" value="Vaccinia Virus protein VP39"/>
    <property type="match status" value="1"/>
</dbReference>
<evidence type="ECO:0000313" key="2">
    <source>
        <dbReference type="EMBL" id="SHK30573.1"/>
    </source>
</evidence>
<dbReference type="InterPro" id="IPR029044">
    <property type="entry name" value="Nucleotide-diphossugar_trans"/>
</dbReference>
<dbReference type="GO" id="GO:0016740">
    <property type="term" value="F:transferase activity"/>
    <property type="evidence" value="ECO:0007669"/>
    <property type="project" value="UniProtKB-KW"/>
</dbReference>
<evidence type="ECO:0000259" key="1">
    <source>
        <dbReference type="Pfam" id="PF00535"/>
    </source>
</evidence>
<gene>
    <name evidence="2" type="ORF">SAMN02745123_01442</name>
</gene>
<dbReference type="EMBL" id="FRAR01000010">
    <property type="protein sequence ID" value="SHK30573.1"/>
    <property type="molecule type" value="Genomic_DNA"/>
</dbReference>
<dbReference type="PANTHER" id="PTHR43179">
    <property type="entry name" value="RHAMNOSYLTRANSFERASE WBBL"/>
    <property type="match status" value="1"/>
</dbReference>
<name>A0A1M6RDS2_9FIRM</name>
<dbReference type="PANTHER" id="PTHR43179:SF7">
    <property type="entry name" value="RHAMNOSYLTRANSFERASE WBBL"/>
    <property type="match status" value="1"/>
</dbReference>
<dbReference type="InterPro" id="IPR001173">
    <property type="entry name" value="Glyco_trans_2-like"/>
</dbReference>
<reference evidence="3" key="1">
    <citation type="submission" date="2016-11" db="EMBL/GenBank/DDBJ databases">
        <authorList>
            <person name="Varghese N."/>
            <person name="Submissions S."/>
        </authorList>
    </citation>
    <scope>NUCLEOTIDE SEQUENCE [LARGE SCALE GENOMIC DNA]</scope>
    <source>
        <strain evidence="3">DSM 10349</strain>
    </source>
</reference>
<dbReference type="SUPFAM" id="SSF53335">
    <property type="entry name" value="S-adenosyl-L-methionine-dependent methyltransferases"/>
    <property type="match status" value="1"/>
</dbReference>